<reference evidence="3 4" key="1">
    <citation type="submission" date="2018-11" db="EMBL/GenBank/DDBJ databases">
        <authorList>
            <consortium name="Pathogen Informatics"/>
        </authorList>
    </citation>
    <scope>NUCLEOTIDE SEQUENCE [LARGE SCALE GENOMIC DNA]</scope>
</reference>
<keyword evidence="4" id="KW-1185">Reference proteome</keyword>
<reference evidence="5" key="2">
    <citation type="submission" date="2019-09" db="UniProtKB">
        <authorList>
            <consortium name="WormBaseParasite"/>
        </authorList>
    </citation>
    <scope>IDENTIFICATION</scope>
</reference>
<evidence type="ECO:0000259" key="2">
    <source>
        <dbReference type="Pfam" id="PF25437"/>
    </source>
</evidence>
<dbReference type="Proteomes" id="UP000050761">
    <property type="component" value="Unassembled WGS sequence"/>
</dbReference>
<protein>
    <submittedName>
        <fullName evidence="5">LisH domain-containing protein</fullName>
    </submittedName>
</protein>
<organism evidence="4 5">
    <name type="scientific">Heligmosomoides polygyrus</name>
    <name type="common">Parasitic roundworm</name>
    <dbReference type="NCBI Taxonomy" id="6339"/>
    <lineage>
        <taxon>Eukaryota</taxon>
        <taxon>Metazoa</taxon>
        <taxon>Ecdysozoa</taxon>
        <taxon>Nematoda</taxon>
        <taxon>Chromadorea</taxon>
        <taxon>Rhabditida</taxon>
        <taxon>Rhabditina</taxon>
        <taxon>Rhabditomorpha</taxon>
        <taxon>Strongyloidea</taxon>
        <taxon>Heligmosomidae</taxon>
        <taxon>Heligmosomoides</taxon>
    </lineage>
</organism>
<sequence>MSSAVRSELHPSSSREADERTKLGKKEEETLCLSDSTEISGFSELLVLIERYLSSGPCRKAAAVLRREIEENRVRLCYFHFRFSQ</sequence>
<accession>A0A183GUF9</accession>
<dbReference type="Pfam" id="PF25437">
    <property type="entry name" value="BRWD1_N"/>
    <property type="match status" value="1"/>
</dbReference>
<accession>A0A3P8FGK3</accession>
<evidence type="ECO:0000256" key="1">
    <source>
        <dbReference type="SAM" id="MobiDB-lite"/>
    </source>
</evidence>
<dbReference type="InterPro" id="IPR057452">
    <property type="entry name" value="BRWD/PHIP_N"/>
</dbReference>
<evidence type="ECO:0000313" key="5">
    <source>
        <dbReference type="WBParaSite" id="HPBE_0002632901-mRNA-1"/>
    </source>
</evidence>
<dbReference type="EMBL" id="UZAH01039726">
    <property type="protein sequence ID" value="VDP57004.1"/>
    <property type="molecule type" value="Genomic_DNA"/>
</dbReference>
<dbReference type="AlphaFoldDB" id="A0A183GUF9"/>
<feature type="domain" description="BRWD/PHIP N-terminal" evidence="2">
    <location>
        <begin position="40"/>
        <end position="73"/>
    </location>
</feature>
<gene>
    <name evidence="3" type="ORF">HPBE_LOCUS26328</name>
</gene>
<feature type="compositionally biased region" description="Basic and acidic residues" evidence="1">
    <location>
        <begin position="7"/>
        <end position="26"/>
    </location>
</feature>
<evidence type="ECO:0000313" key="3">
    <source>
        <dbReference type="EMBL" id="VDP57004.1"/>
    </source>
</evidence>
<dbReference type="WBParaSite" id="HPBE_0002632901-mRNA-1">
    <property type="protein sequence ID" value="HPBE_0002632901-mRNA-1"/>
    <property type="gene ID" value="HPBE_0002632901"/>
</dbReference>
<dbReference type="OrthoDB" id="10265743at2759"/>
<evidence type="ECO:0000313" key="4">
    <source>
        <dbReference type="Proteomes" id="UP000050761"/>
    </source>
</evidence>
<proteinExistence type="predicted"/>
<name>A0A183GUF9_HELPZ</name>
<feature type="region of interest" description="Disordered" evidence="1">
    <location>
        <begin position="1"/>
        <end position="26"/>
    </location>
</feature>